<evidence type="ECO:0000256" key="1">
    <source>
        <dbReference type="ARBA" id="ARBA00001974"/>
    </source>
</evidence>
<evidence type="ECO:0000313" key="6">
    <source>
        <dbReference type="EMBL" id="MCM6763121.1"/>
    </source>
</evidence>
<sequence>MTGRDVVVVGAGLVGAAAARSLAERGDRVIVFERFERGHDRGSSHGETRIFRRGYPQDDYRALTGRAAREWARLEQESGRRLFTATGAIDHGDAEALRAVEDAFTRDGIPVERLDAAEASRRWPGLRFETDVLLHPEGGRIDAAAAIEALLASAESHGAIVRDSAGVQSIEEREGGVRVVTDEGPLTADAVVVAGGSWTPALVGGLVEAAGRRLPPLRVTQEQPAHFTTDLPLEGWPSFVHHRGDLPVIYGLATPGVGVKVGEHGTGPVVDPDRRDFRAEPERLARLVAYVRDWLPGVDAASADAISCLYDITPTEDFVIDRVGRVALATGFSGHGFKFGPVLGDLLADLVDGGEPLGRFRLGRVPSHP</sequence>
<dbReference type="EMBL" id="JAMRYM010000050">
    <property type="protein sequence ID" value="MCM6763121.1"/>
    <property type="molecule type" value="Genomic_DNA"/>
</dbReference>
<keyword evidence="3" id="KW-0274">FAD</keyword>
<dbReference type="RefSeq" id="WP_251946026.1">
    <property type="nucleotide sequence ID" value="NZ_JAMRYM010000050.1"/>
</dbReference>
<dbReference type="InterPro" id="IPR045170">
    <property type="entry name" value="MTOX"/>
</dbReference>
<dbReference type="Gene3D" id="3.50.50.60">
    <property type="entry name" value="FAD/NAD(P)-binding domain"/>
    <property type="match status" value="1"/>
</dbReference>
<dbReference type="Gene3D" id="3.30.9.10">
    <property type="entry name" value="D-Amino Acid Oxidase, subunit A, domain 2"/>
    <property type="match status" value="1"/>
</dbReference>
<evidence type="ECO:0000256" key="2">
    <source>
        <dbReference type="ARBA" id="ARBA00022630"/>
    </source>
</evidence>
<evidence type="ECO:0000259" key="5">
    <source>
        <dbReference type="Pfam" id="PF01266"/>
    </source>
</evidence>
<gene>
    <name evidence="6" type="ORF">NB037_11905</name>
</gene>
<dbReference type="GO" id="GO:0050660">
    <property type="term" value="F:flavin adenine dinucleotide binding"/>
    <property type="evidence" value="ECO:0007669"/>
    <property type="project" value="InterPro"/>
</dbReference>
<comment type="cofactor">
    <cofactor evidence="1">
        <name>FAD</name>
        <dbReference type="ChEBI" id="CHEBI:57692"/>
    </cofactor>
</comment>
<keyword evidence="2" id="KW-0285">Flavoprotein</keyword>
<feature type="domain" description="FAD dependent oxidoreductase" evidence="5">
    <location>
        <begin position="5"/>
        <end position="350"/>
    </location>
</feature>
<evidence type="ECO:0000256" key="4">
    <source>
        <dbReference type="ARBA" id="ARBA00023002"/>
    </source>
</evidence>
<dbReference type="Proteomes" id="UP001155240">
    <property type="component" value="Unassembled WGS sequence"/>
</dbReference>
<name>A0A9X2ISX6_9MICO</name>
<accession>A0A9X2ISX6</accession>
<dbReference type="Pfam" id="PF01266">
    <property type="entry name" value="DAO"/>
    <property type="match status" value="1"/>
</dbReference>
<dbReference type="PANTHER" id="PTHR10961:SF7">
    <property type="entry name" value="FAD DEPENDENT OXIDOREDUCTASE DOMAIN-CONTAINING PROTEIN"/>
    <property type="match status" value="1"/>
</dbReference>
<proteinExistence type="predicted"/>
<dbReference type="GO" id="GO:0008115">
    <property type="term" value="F:sarcosine oxidase activity"/>
    <property type="evidence" value="ECO:0007669"/>
    <property type="project" value="TreeGrafter"/>
</dbReference>
<dbReference type="AlphaFoldDB" id="A0A9X2ISX6"/>
<comment type="caution">
    <text evidence="6">The sequence shown here is derived from an EMBL/GenBank/DDBJ whole genome shotgun (WGS) entry which is preliminary data.</text>
</comment>
<evidence type="ECO:0000313" key="7">
    <source>
        <dbReference type="Proteomes" id="UP001155240"/>
    </source>
</evidence>
<dbReference type="PANTHER" id="PTHR10961">
    <property type="entry name" value="PEROXISOMAL SARCOSINE OXIDASE"/>
    <property type="match status" value="1"/>
</dbReference>
<keyword evidence="4" id="KW-0560">Oxidoreductase</keyword>
<evidence type="ECO:0000256" key="3">
    <source>
        <dbReference type="ARBA" id="ARBA00022827"/>
    </source>
</evidence>
<dbReference type="InterPro" id="IPR036188">
    <property type="entry name" value="FAD/NAD-bd_sf"/>
</dbReference>
<dbReference type="SUPFAM" id="SSF51905">
    <property type="entry name" value="FAD/NAD(P)-binding domain"/>
    <property type="match status" value="1"/>
</dbReference>
<dbReference type="SUPFAM" id="SSF54373">
    <property type="entry name" value="FAD-linked reductases, C-terminal domain"/>
    <property type="match status" value="1"/>
</dbReference>
<dbReference type="InterPro" id="IPR006076">
    <property type="entry name" value="FAD-dep_OxRdtase"/>
</dbReference>
<organism evidence="6 7">
    <name type="scientific">Rathayibacter rubneri</name>
    <dbReference type="NCBI Taxonomy" id="2950106"/>
    <lineage>
        <taxon>Bacteria</taxon>
        <taxon>Bacillati</taxon>
        <taxon>Actinomycetota</taxon>
        <taxon>Actinomycetes</taxon>
        <taxon>Micrococcales</taxon>
        <taxon>Microbacteriaceae</taxon>
        <taxon>Rathayibacter</taxon>
    </lineage>
</organism>
<reference evidence="6" key="1">
    <citation type="submission" date="2022-06" db="EMBL/GenBank/DDBJ databases">
        <title>Whole genome shotgun sequencing (WGS) of Rathayibacter sp. ZW T2_19, isolated from stored onions (Allium cepa).</title>
        <authorList>
            <person name="Stoll D.A."/>
            <person name="Huch M."/>
        </authorList>
    </citation>
    <scope>NUCLEOTIDE SEQUENCE</scope>
    <source>
        <strain evidence="6">ZW T2_19</strain>
    </source>
</reference>
<protein>
    <submittedName>
        <fullName evidence="6">FAD-dependent oxidoreductase</fullName>
    </submittedName>
</protein>
<keyword evidence="7" id="KW-1185">Reference proteome</keyword>